<dbReference type="InterPro" id="IPR007080">
    <property type="entry name" value="RNA_pol_Rpb1_1"/>
</dbReference>
<dbReference type="InterPro" id="IPR045867">
    <property type="entry name" value="DNA-dir_RpoC_beta_prime"/>
</dbReference>
<reference evidence="10 11" key="1">
    <citation type="submission" date="2020-09" db="EMBL/GenBank/DDBJ databases">
        <title>Genomic characterization of a novel Parvarchaeota family in acid mine drainage sediments.</title>
        <authorList>
            <person name="Luo Z.-H."/>
        </authorList>
    </citation>
    <scope>NUCLEOTIDE SEQUENCE [LARGE SCALE GENOMIC DNA]</scope>
    <source>
        <strain evidence="10">TL1-5_bins.178</strain>
    </source>
</reference>
<dbReference type="Pfam" id="PF04998">
    <property type="entry name" value="RNA_pol_Rpb1_5"/>
    <property type="match status" value="1"/>
</dbReference>
<evidence type="ECO:0000256" key="8">
    <source>
        <dbReference type="RuleBase" id="RU004279"/>
    </source>
</evidence>
<dbReference type="InterPro" id="IPR042102">
    <property type="entry name" value="RNA_pol_Rpb1_3_sf"/>
</dbReference>
<evidence type="ECO:0000259" key="9">
    <source>
        <dbReference type="SMART" id="SM00663"/>
    </source>
</evidence>
<keyword evidence="4 8" id="KW-0548">Nucleotidyltransferase</keyword>
<dbReference type="Gene3D" id="3.30.1490.180">
    <property type="entry name" value="RNA polymerase ii"/>
    <property type="match status" value="1"/>
</dbReference>
<dbReference type="InterPro" id="IPR007083">
    <property type="entry name" value="RNA_pol_Rpb1_4"/>
</dbReference>
<dbReference type="Pfam" id="PF05000">
    <property type="entry name" value="RNA_pol_Rpb1_4"/>
    <property type="match status" value="1"/>
</dbReference>
<dbReference type="InterPro" id="IPR007081">
    <property type="entry name" value="RNA_pol_Rpb1_5"/>
</dbReference>
<dbReference type="Gene3D" id="1.10.132.30">
    <property type="match status" value="1"/>
</dbReference>
<dbReference type="PANTHER" id="PTHR19376:SF32">
    <property type="entry name" value="DNA-DIRECTED RNA POLYMERASE III SUBUNIT RPC1"/>
    <property type="match status" value="1"/>
</dbReference>
<dbReference type="Gene3D" id="6.10.250.2940">
    <property type="match status" value="1"/>
</dbReference>
<dbReference type="GO" id="GO:0003677">
    <property type="term" value="F:DNA binding"/>
    <property type="evidence" value="ECO:0007669"/>
    <property type="project" value="InterPro"/>
</dbReference>
<dbReference type="InterPro" id="IPR007066">
    <property type="entry name" value="RNA_pol_Rpb1_3"/>
</dbReference>
<organism evidence="10 11">
    <name type="scientific">Candidatus Acidifodinimicrobium mancum</name>
    <dbReference type="NCBI Taxonomy" id="2898728"/>
    <lineage>
        <taxon>Archaea</taxon>
        <taxon>Candidatus Parvarchaeota</taxon>
        <taxon>Candidatus Acidifodinimicrobiaceae</taxon>
        <taxon>Candidatus Acidifodinimicrobium</taxon>
    </lineage>
</organism>
<dbReference type="NCBIfam" id="NF006336">
    <property type="entry name" value="PRK08566.1"/>
    <property type="match status" value="1"/>
</dbReference>
<dbReference type="InterPro" id="IPR006592">
    <property type="entry name" value="RNA_pol_N"/>
</dbReference>
<dbReference type="InterPro" id="IPR000722">
    <property type="entry name" value="RNA_pol_asu"/>
</dbReference>
<keyword evidence="2 8" id="KW-0240">DNA-directed RNA polymerase</keyword>
<dbReference type="SUPFAM" id="SSF64484">
    <property type="entry name" value="beta and beta-prime subunits of DNA dependent RNA-polymerase"/>
    <property type="match status" value="1"/>
</dbReference>
<evidence type="ECO:0000256" key="6">
    <source>
        <dbReference type="ARBA" id="ARBA00048552"/>
    </source>
</evidence>
<dbReference type="Pfam" id="PF04983">
    <property type="entry name" value="RNA_pol_Rpb1_3"/>
    <property type="match status" value="1"/>
</dbReference>
<dbReference type="EC" id="2.7.7.6" evidence="8"/>
<dbReference type="AlphaFoldDB" id="A0A8T3UQS2"/>
<dbReference type="FunFam" id="2.40.40.20:FF:000019">
    <property type="entry name" value="DNA-directed RNA polymerase II subunit RPB1"/>
    <property type="match status" value="1"/>
</dbReference>
<evidence type="ECO:0000313" key="11">
    <source>
        <dbReference type="Proteomes" id="UP000763484"/>
    </source>
</evidence>
<dbReference type="SMART" id="SM00663">
    <property type="entry name" value="RPOLA_N"/>
    <property type="match status" value="1"/>
</dbReference>
<evidence type="ECO:0000256" key="4">
    <source>
        <dbReference type="ARBA" id="ARBA00022695"/>
    </source>
</evidence>
<dbReference type="EMBL" id="JADFAQ010000014">
    <property type="protein sequence ID" value="MBE5727961.1"/>
    <property type="molecule type" value="Genomic_DNA"/>
</dbReference>
<sequence>MRLDSNFVFNKIFGIEFGVLSPRMIEKMSSVAITSSELYDIDGFPVDGGLADMRLGITDPGLICRTCGNTIKDCPGHFGHLELARPVFNIKMIPKIYDLLNATCDSCGRILIPDSILKKATTTMDNIETREGPLGKKRYIRKLIKHAKSINTCPFCHSKQHKVKLEKPYAFIYNGQKLNASDVRERLERISDADLQFLGLNQDYSRPEWMVFTVLPIPPVTIRPPITLESGQKSEDDLTHKLTDIVRTNQRLAENIKSGAPEVIIEELWDLLQYHVTTFISNGTAQVPIARHKSGKKLKTLEDRIKGKEGRFRGSTLGKRANYSARSTISPDPMIRLDEVGVPLQIAREVTYPERATEINIERLKSLIKNFDGYPNASYVITPDGIRKKITESTVQNILEEVKPGYVVERSMLNGDIILFNRQPSLHRLSMMGHSVRVLEGKTLRINPASTLPYNADFDGDEMNINVLQTEEALAEAALIMNIKNNIVSPRHGLPLIGAAQDYISGSAILTRKDTKLDKSTVEDFLTFAGIDTKLNKSTYTGREIFSMLLPKDLNFEGESSVYKYSKDEDAYVVIKNGKLEKGIIDSATIGKENGSLLQYLFVQYGGETTAKFIDQLSRLALITLTKFGMSANIANFDLPERTMGEIHKIFEEGNEEVNSMLKNYDKDVEQKILALTNKIRGRVRNATREGINENRNEINDMMTTGAKGSIMNFFPTAGMIGQQLLRDVRMSNGYEGRLTSHFKRNDMGLIPRGFVVSNYRDGLNPIEFFLHAGSSREGLMDNVIRTPVSGYMSRRLSSALQDLKIAEDLSVREGNKIVQFMYGEDGLDVSLSDKGDLNI</sequence>
<comment type="function">
    <text evidence="8">DNA-dependent RNA polymerase catalyzes the transcription of DNA into RNA using the four ribonucleoside triphosphates as substrates.</text>
</comment>
<accession>A0A8T3UQS2</accession>
<dbReference type="Pfam" id="PF04997">
    <property type="entry name" value="RNA_pol_Rpb1_1"/>
    <property type="match status" value="1"/>
</dbReference>
<dbReference type="PANTHER" id="PTHR19376">
    <property type="entry name" value="DNA-DIRECTED RNA POLYMERASE"/>
    <property type="match status" value="1"/>
</dbReference>
<name>A0A8T3UQS2_9ARCH</name>
<comment type="catalytic activity">
    <reaction evidence="6 8">
        <text>RNA(n) + a ribonucleoside 5'-triphosphate = RNA(n+1) + diphosphate</text>
        <dbReference type="Rhea" id="RHEA:21248"/>
        <dbReference type="Rhea" id="RHEA-COMP:14527"/>
        <dbReference type="Rhea" id="RHEA-COMP:17342"/>
        <dbReference type="ChEBI" id="CHEBI:33019"/>
        <dbReference type="ChEBI" id="CHEBI:61557"/>
        <dbReference type="ChEBI" id="CHEBI:140395"/>
        <dbReference type="EC" id="2.7.7.6"/>
    </reaction>
</comment>
<dbReference type="Gene3D" id="2.40.40.20">
    <property type="match status" value="1"/>
</dbReference>
<dbReference type="Proteomes" id="UP000763484">
    <property type="component" value="Unassembled WGS sequence"/>
</dbReference>
<dbReference type="InterPro" id="IPR044893">
    <property type="entry name" value="RNA_pol_Rpb1_clamp_domain"/>
</dbReference>
<dbReference type="Gene3D" id="6.20.50.80">
    <property type="match status" value="1"/>
</dbReference>
<proteinExistence type="inferred from homology"/>
<comment type="caution">
    <text evidence="10">The sequence shown here is derived from an EMBL/GenBank/DDBJ whole genome shotgun (WGS) entry which is preliminary data.</text>
</comment>
<gene>
    <name evidence="10" type="ORF">IHE50_00910</name>
</gene>
<evidence type="ECO:0000256" key="7">
    <source>
        <dbReference type="ARBA" id="ARBA00053389"/>
    </source>
</evidence>
<comment type="function">
    <text evidence="7">DNA-dependent RNA polymerase (RNAP) catalyzes the transcription of DNA into RNA using the four ribonucleoside triphosphates as substrates. Forms the clamp head domain.</text>
</comment>
<evidence type="ECO:0000256" key="1">
    <source>
        <dbReference type="ARBA" id="ARBA00006460"/>
    </source>
</evidence>
<comment type="similarity">
    <text evidence="1 8">Belongs to the RNA polymerase beta' chain family.</text>
</comment>
<dbReference type="Gene3D" id="1.10.274.100">
    <property type="entry name" value="RNA polymerase Rpb1, domain 3"/>
    <property type="match status" value="1"/>
</dbReference>
<keyword evidence="5 8" id="KW-0804">Transcription</keyword>
<dbReference type="Gene3D" id="4.10.860.120">
    <property type="entry name" value="RNA polymerase II, clamp domain"/>
    <property type="match status" value="2"/>
</dbReference>
<evidence type="ECO:0000313" key="10">
    <source>
        <dbReference type="EMBL" id="MBE5727961.1"/>
    </source>
</evidence>
<evidence type="ECO:0000256" key="2">
    <source>
        <dbReference type="ARBA" id="ARBA00022478"/>
    </source>
</evidence>
<evidence type="ECO:0000256" key="3">
    <source>
        <dbReference type="ARBA" id="ARBA00022679"/>
    </source>
</evidence>
<dbReference type="GO" id="GO:0006351">
    <property type="term" value="P:DNA-templated transcription"/>
    <property type="evidence" value="ECO:0007669"/>
    <property type="project" value="InterPro"/>
</dbReference>
<dbReference type="GO" id="GO:0003899">
    <property type="term" value="F:DNA-directed RNA polymerase activity"/>
    <property type="evidence" value="ECO:0007669"/>
    <property type="project" value="UniProtKB-EC"/>
</dbReference>
<protein>
    <recommendedName>
        <fullName evidence="8">DNA-directed RNA polymerase subunit</fullName>
        <ecNumber evidence="8">2.7.7.6</ecNumber>
    </recommendedName>
</protein>
<dbReference type="Pfam" id="PF00623">
    <property type="entry name" value="RNA_pol_Rpb1_2"/>
    <property type="match status" value="1"/>
</dbReference>
<evidence type="ECO:0000256" key="5">
    <source>
        <dbReference type="ARBA" id="ARBA00023163"/>
    </source>
</evidence>
<feature type="domain" description="RNA polymerase N-terminal" evidence="9">
    <location>
        <begin position="208"/>
        <end position="511"/>
    </location>
</feature>
<keyword evidence="3 8" id="KW-0808">Transferase</keyword>
<dbReference type="InterPro" id="IPR038120">
    <property type="entry name" value="Rpb1_funnel_sf"/>
</dbReference>
<dbReference type="GO" id="GO:0000428">
    <property type="term" value="C:DNA-directed RNA polymerase complex"/>
    <property type="evidence" value="ECO:0007669"/>
    <property type="project" value="UniProtKB-KW"/>
</dbReference>